<dbReference type="OrthoDB" id="1862401at2759"/>
<dbReference type="PANTHER" id="PTHR31896:SF64">
    <property type="entry name" value="TRICHOTHECENE 3-O-ACETYLTRANSFERASE"/>
    <property type="match status" value="1"/>
</dbReference>
<dbReference type="RefSeq" id="XP_024675087.1">
    <property type="nucleotide sequence ID" value="XM_024818032.1"/>
</dbReference>
<proteinExistence type="predicted"/>
<sequence length="489" mass="52893">MTIKTPFEAYGLPSLDHTVPPCYIRIALVFPVPKVSSGVEYLQRGAALLASEFPFVTGYVTPVRDPNARKGALQIEPIATSEGDHASILNVKHHSASCYSQSTVAEEQYLPLPFAPHPHKPAAIFRLQANAMSDGVILGAVFNHQAIDGTGGGALLRDFARCCMLAAEGTAPSPGTFEMDHELQIAGRALLSSKGLGAPVPRLSIDHSEEFPVVAPQPADWETITSALEQAAKSLRLQRFLLPAKKIETLTNACNDWLRKSNESSEDQPWVSKNDVVVSLLWMCFTRARRGQTTTTSGETGTPSTSGICMAVNVRGRTAPPIPAAYVGNAFVMLRQSVSMDVILGDHAPSSGERCIEKHSDTVQALSHMAYAIRQKLHSIDDTFVRSAISHLEGVSDLSAIAIGQSDFNISCLQDLSFCTTDYGGDLGVPADIRMPKGMIDGQFYVLPRKRHHGDGDAFWEVEATLCPESMERLCADGILSSYSCRVPK</sequence>
<dbReference type="Gene3D" id="3.30.559.10">
    <property type="entry name" value="Chloramphenicol acetyltransferase-like domain"/>
    <property type="match status" value="2"/>
</dbReference>
<dbReference type="InterPro" id="IPR051283">
    <property type="entry name" value="Sec_Metabolite_Acyltrans"/>
</dbReference>
<dbReference type="STRING" id="41067.A0A2I2FKA8"/>
<reference evidence="3 4" key="1">
    <citation type="submission" date="2017-12" db="EMBL/GenBank/DDBJ databases">
        <authorList>
            <consortium name="DOE Joint Genome Institute"/>
            <person name="Haridas S."/>
            <person name="Kjaerbolling I."/>
            <person name="Vesth T.C."/>
            <person name="Frisvad J.C."/>
            <person name="Nybo J.L."/>
            <person name="Theobald S."/>
            <person name="Kuo A."/>
            <person name="Bowyer P."/>
            <person name="Matsuda Y."/>
            <person name="Mondo S."/>
            <person name="Lyhne E.K."/>
            <person name="Kogle M.E."/>
            <person name="Clum A."/>
            <person name="Lipzen A."/>
            <person name="Salamov A."/>
            <person name="Ngan C.Y."/>
            <person name="Daum C."/>
            <person name="Chiniquy J."/>
            <person name="Barry K."/>
            <person name="LaButti K."/>
            <person name="Simmons B.A."/>
            <person name="Magnuson J.K."/>
            <person name="Mortensen U.H."/>
            <person name="Larsen T.O."/>
            <person name="Grigoriev I.V."/>
            <person name="Baker S.E."/>
            <person name="Andersen M.R."/>
            <person name="Nordberg H.P."/>
            <person name="Cantor M.N."/>
            <person name="Hua S.X."/>
        </authorList>
    </citation>
    <scope>NUCLEOTIDE SEQUENCE [LARGE SCALE GENOMIC DNA]</scope>
    <source>
        <strain evidence="3 4">CBS 102.13</strain>
    </source>
</reference>
<evidence type="ECO:0000313" key="4">
    <source>
        <dbReference type="Proteomes" id="UP000234585"/>
    </source>
</evidence>
<dbReference type="GO" id="GO:0016746">
    <property type="term" value="F:acyltransferase activity"/>
    <property type="evidence" value="ECO:0007669"/>
    <property type="project" value="UniProtKB-KW"/>
</dbReference>
<protein>
    <submittedName>
        <fullName evidence="3">Transferase family-domain-containing protein</fullName>
    </submittedName>
</protein>
<dbReference type="PANTHER" id="PTHR31896">
    <property type="entry name" value="FAMILY REGULATORY PROTEIN, PUTATIVE (AFU_ORTHOLOGUE AFUA_3G14730)-RELATED"/>
    <property type="match status" value="1"/>
</dbReference>
<dbReference type="Pfam" id="PF02458">
    <property type="entry name" value="Transferase"/>
    <property type="match status" value="1"/>
</dbReference>
<dbReference type="GeneID" id="36525192"/>
<dbReference type="InterPro" id="IPR023213">
    <property type="entry name" value="CAT-like_dom_sf"/>
</dbReference>
<keyword evidence="2" id="KW-0012">Acyltransferase</keyword>
<dbReference type="Proteomes" id="UP000234585">
    <property type="component" value="Unassembled WGS sequence"/>
</dbReference>
<evidence type="ECO:0000256" key="2">
    <source>
        <dbReference type="ARBA" id="ARBA00023315"/>
    </source>
</evidence>
<evidence type="ECO:0000313" key="3">
    <source>
        <dbReference type="EMBL" id="PLB41075.1"/>
    </source>
</evidence>
<accession>A0A2I2FKA8</accession>
<organism evidence="3 4">
    <name type="scientific">Aspergillus candidus</name>
    <dbReference type="NCBI Taxonomy" id="41067"/>
    <lineage>
        <taxon>Eukaryota</taxon>
        <taxon>Fungi</taxon>
        <taxon>Dikarya</taxon>
        <taxon>Ascomycota</taxon>
        <taxon>Pezizomycotina</taxon>
        <taxon>Eurotiomycetes</taxon>
        <taxon>Eurotiomycetidae</taxon>
        <taxon>Eurotiales</taxon>
        <taxon>Aspergillaceae</taxon>
        <taxon>Aspergillus</taxon>
        <taxon>Aspergillus subgen. Circumdati</taxon>
    </lineage>
</organism>
<name>A0A2I2FKA8_ASPCN</name>
<dbReference type="AlphaFoldDB" id="A0A2I2FKA8"/>
<keyword evidence="1 3" id="KW-0808">Transferase</keyword>
<evidence type="ECO:0000256" key="1">
    <source>
        <dbReference type="ARBA" id="ARBA00022679"/>
    </source>
</evidence>
<dbReference type="EMBL" id="KZ559122">
    <property type="protein sequence ID" value="PLB41075.1"/>
    <property type="molecule type" value="Genomic_DNA"/>
</dbReference>
<keyword evidence="4" id="KW-1185">Reference proteome</keyword>
<gene>
    <name evidence="3" type="ORF">BDW47DRAFT_134196</name>
</gene>